<proteinExistence type="predicted"/>
<evidence type="ECO:0000256" key="1">
    <source>
        <dbReference type="SAM" id="Phobius"/>
    </source>
</evidence>
<name>A0A919DU14_9ACTN</name>
<keyword evidence="1" id="KW-0472">Membrane</keyword>
<dbReference type="EMBL" id="BNBT01000113">
    <property type="protein sequence ID" value="GHE80574.1"/>
    <property type="molecule type" value="Genomic_DNA"/>
</dbReference>
<reference evidence="2" key="2">
    <citation type="submission" date="2020-09" db="EMBL/GenBank/DDBJ databases">
        <authorList>
            <person name="Sun Q."/>
            <person name="Ohkuma M."/>
        </authorList>
    </citation>
    <scope>NUCLEOTIDE SEQUENCE</scope>
    <source>
        <strain evidence="2">JCM 4784</strain>
    </source>
</reference>
<evidence type="ECO:0000313" key="3">
    <source>
        <dbReference type="Proteomes" id="UP000608024"/>
    </source>
</evidence>
<dbReference type="RefSeq" id="WP_229925969.1">
    <property type="nucleotide sequence ID" value="NZ_BNBT01000113.1"/>
</dbReference>
<keyword evidence="1" id="KW-0812">Transmembrane</keyword>
<evidence type="ECO:0000313" key="2">
    <source>
        <dbReference type="EMBL" id="GHE80574.1"/>
    </source>
</evidence>
<comment type="caution">
    <text evidence="2">The sequence shown here is derived from an EMBL/GenBank/DDBJ whole genome shotgun (WGS) entry which is preliminary data.</text>
</comment>
<keyword evidence="1" id="KW-1133">Transmembrane helix</keyword>
<reference evidence="2" key="1">
    <citation type="journal article" date="2014" name="Int. J. Syst. Evol. Microbiol.">
        <title>Complete genome sequence of Corynebacterium casei LMG S-19264T (=DSM 44701T), isolated from a smear-ripened cheese.</title>
        <authorList>
            <consortium name="US DOE Joint Genome Institute (JGI-PGF)"/>
            <person name="Walter F."/>
            <person name="Albersmeier A."/>
            <person name="Kalinowski J."/>
            <person name="Ruckert C."/>
        </authorList>
    </citation>
    <scope>NUCLEOTIDE SEQUENCE</scope>
    <source>
        <strain evidence="2">JCM 4784</strain>
    </source>
</reference>
<feature type="transmembrane region" description="Helical" evidence="1">
    <location>
        <begin position="55"/>
        <end position="76"/>
    </location>
</feature>
<feature type="transmembrane region" description="Helical" evidence="1">
    <location>
        <begin position="82"/>
        <end position="102"/>
    </location>
</feature>
<sequence>MAHTGSSSEPAGTSCPGCGGQDVLTVQEAAGGPGLRRGALAARLARGPHKSRDGFLHAVEGLVLVVLTLAWARMGADQGKPLYVGGGLALAVLLLVGTAVVVRGDIRQRAAERAGAPRAAALWRPARYCRACSGVFCPGGTPWRGLLTPEQFKKLVWTEAGYADQLPPDDAARGVEVPPGTVGGP</sequence>
<accession>A0A919DU14</accession>
<dbReference type="Proteomes" id="UP000608024">
    <property type="component" value="Unassembled WGS sequence"/>
</dbReference>
<protein>
    <submittedName>
        <fullName evidence="2">Uncharacterized protein</fullName>
    </submittedName>
</protein>
<gene>
    <name evidence="2" type="ORF">GCM10018785_55820</name>
</gene>
<keyword evidence="3" id="KW-1185">Reference proteome</keyword>
<dbReference type="AlphaFoldDB" id="A0A919DU14"/>
<organism evidence="2 3">
    <name type="scientific">Streptomyces longispororuber</name>
    <dbReference type="NCBI Taxonomy" id="68230"/>
    <lineage>
        <taxon>Bacteria</taxon>
        <taxon>Bacillati</taxon>
        <taxon>Actinomycetota</taxon>
        <taxon>Actinomycetes</taxon>
        <taxon>Kitasatosporales</taxon>
        <taxon>Streptomycetaceae</taxon>
        <taxon>Streptomyces</taxon>
    </lineage>
</organism>